<comment type="caution">
    <text evidence="1">The sequence shown here is derived from an EMBL/GenBank/DDBJ whole genome shotgun (WGS) entry which is preliminary data.</text>
</comment>
<proteinExistence type="predicted"/>
<accession>A0A538TFN5</accession>
<evidence type="ECO:0000313" key="2">
    <source>
        <dbReference type="Proteomes" id="UP000316609"/>
    </source>
</evidence>
<organism evidence="1 2">
    <name type="scientific">Eiseniibacteriota bacterium</name>
    <dbReference type="NCBI Taxonomy" id="2212470"/>
    <lineage>
        <taxon>Bacteria</taxon>
        <taxon>Candidatus Eiseniibacteriota</taxon>
    </lineage>
</organism>
<dbReference type="GO" id="GO:0005524">
    <property type="term" value="F:ATP binding"/>
    <property type="evidence" value="ECO:0007669"/>
    <property type="project" value="UniProtKB-KW"/>
</dbReference>
<name>A0A538TFN5_UNCEI</name>
<dbReference type="EMBL" id="VBOY01000135">
    <property type="protein sequence ID" value="TMQ62442.1"/>
    <property type="molecule type" value="Genomic_DNA"/>
</dbReference>
<dbReference type="Pfam" id="PF09821">
    <property type="entry name" value="AAA_assoc_C"/>
    <property type="match status" value="1"/>
</dbReference>
<dbReference type="AlphaFoldDB" id="A0A538TFN5"/>
<sequence length="125" mass="13963">MAAIDPIPQVGISRIISLLEVLDDGGGRYDVFRLARDVNFELGEILRVIKAAEMLGLVETPGADVVLTSIGGKLLKARVNQRKQMLKEQIRKLPIFRAVVDALQRSDEHRADEASTCRPRMPRRC</sequence>
<keyword evidence="1" id="KW-0547">Nucleotide-binding</keyword>
<reference evidence="1 2" key="1">
    <citation type="journal article" date="2019" name="Nat. Microbiol.">
        <title>Mediterranean grassland soil C-N compound turnover is dependent on rainfall and depth, and is mediated by genomically divergent microorganisms.</title>
        <authorList>
            <person name="Diamond S."/>
            <person name="Andeer P.F."/>
            <person name="Li Z."/>
            <person name="Crits-Christoph A."/>
            <person name="Burstein D."/>
            <person name="Anantharaman K."/>
            <person name="Lane K.R."/>
            <person name="Thomas B.C."/>
            <person name="Pan C."/>
            <person name="Northen T.R."/>
            <person name="Banfield J.F."/>
        </authorList>
    </citation>
    <scope>NUCLEOTIDE SEQUENCE [LARGE SCALE GENOMIC DNA]</scope>
    <source>
        <strain evidence="1">WS_8</strain>
    </source>
</reference>
<dbReference type="InterPro" id="IPR018632">
    <property type="entry name" value="AAA-associated_dom_C"/>
</dbReference>
<evidence type="ECO:0000313" key="1">
    <source>
        <dbReference type="EMBL" id="TMQ62442.1"/>
    </source>
</evidence>
<keyword evidence="1" id="KW-0067">ATP-binding</keyword>
<gene>
    <name evidence="1" type="ORF">E6K78_11745</name>
</gene>
<dbReference type="Proteomes" id="UP000316609">
    <property type="component" value="Unassembled WGS sequence"/>
</dbReference>
<protein>
    <submittedName>
        <fullName evidence="1">ABC transporter ATP-binding protein</fullName>
    </submittedName>
</protein>